<evidence type="ECO:0000313" key="2">
    <source>
        <dbReference type="EMBL" id="PZP33948.1"/>
    </source>
</evidence>
<dbReference type="NCBIfam" id="TIGR02595">
    <property type="entry name" value="PEP_CTERM"/>
    <property type="match status" value="1"/>
</dbReference>
<protein>
    <recommendedName>
        <fullName evidence="1">Ice-binding protein C-terminal domain-containing protein</fullName>
    </recommendedName>
</protein>
<accession>A0A2W5DTE9</accession>
<dbReference type="AlphaFoldDB" id="A0A2W5DTE9"/>
<dbReference type="InterPro" id="IPR013424">
    <property type="entry name" value="Ice-binding_C"/>
</dbReference>
<reference evidence="2 3" key="1">
    <citation type="submission" date="2017-08" db="EMBL/GenBank/DDBJ databases">
        <title>Infants hospitalized years apart are colonized by the same room-sourced microbial strains.</title>
        <authorList>
            <person name="Brooks B."/>
            <person name="Olm M.R."/>
            <person name="Firek B.A."/>
            <person name="Baker R."/>
            <person name="Thomas B.C."/>
            <person name="Morowitz M.J."/>
            <person name="Banfield J.F."/>
        </authorList>
    </citation>
    <scope>NUCLEOTIDE SEQUENCE [LARGE SCALE GENOMIC DNA]</scope>
    <source>
        <strain evidence="2">S2_012_000_R2_81</strain>
    </source>
</reference>
<dbReference type="NCBIfam" id="NF038126">
    <property type="entry name" value="PEP_CTERM_FxDxF"/>
    <property type="match status" value="1"/>
</dbReference>
<gene>
    <name evidence="2" type="ORF">DI603_07240</name>
</gene>
<comment type="caution">
    <text evidence="2">The sequence shown here is derived from an EMBL/GenBank/DDBJ whole genome shotgun (WGS) entry which is preliminary data.</text>
</comment>
<sequence length="208" mass="21569">MQISSQNSASAYAHSVWEELYQIGGGTGTGQFTGSIHLDGTLSPLGSTGSAGLNWSLTSFSGETVAAIYAHYDAATNAWEKNVFSAGEWSSTSGTGLLALNDDVVSVYSFAYGAALYLKSDLYTWVDGNGSADFSNTVQFTGMRLPQGAAVYVVSGAEASDYGISFAGDGSGTICDTLSCALAPVPEPSHYALLLAGLGLIGWATRRR</sequence>
<dbReference type="EMBL" id="QFOD01000005">
    <property type="protein sequence ID" value="PZP33948.1"/>
    <property type="molecule type" value="Genomic_DNA"/>
</dbReference>
<dbReference type="Pfam" id="PF07589">
    <property type="entry name" value="PEP-CTERM"/>
    <property type="match status" value="1"/>
</dbReference>
<evidence type="ECO:0000313" key="3">
    <source>
        <dbReference type="Proteomes" id="UP000249633"/>
    </source>
</evidence>
<feature type="domain" description="Ice-binding protein C-terminal" evidence="1">
    <location>
        <begin position="184"/>
        <end position="208"/>
    </location>
</feature>
<organism evidence="2 3">
    <name type="scientific">Roseateles depolymerans</name>
    <dbReference type="NCBI Taxonomy" id="76731"/>
    <lineage>
        <taxon>Bacteria</taxon>
        <taxon>Pseudomonadati</taxon>
        <taxon>Pseudomonadota</taxon>
        <taxon>Betaproteobacteria</taxon>
        <taxon>Burkholderiales</taxon>
        <taxon>Sphaerotilaceae</taxon>
        <taxon>Roseateles</taxon>
    </lineage>
</organism>
<name>A0A2W5DTE9_9BURK</name>
<dbReference type="Proteomes" id="UP000249633">
    <property type="component" value="Unassembled WGS sequence"/>
</dbReference>
<proteinExistence type="predicted"/>
<evidence type="ECO:0000259" key="1">
    <source>
        <dbReference type="Pfam" id="PF07589"/>
    </source>
</evidence>